<dbReference type="RefSeq" id="WP_010759106.1">
    <property type="nucleotide sequence ID" value="NZ_KB946311.1"/>
</dbReference>
<dbReference type="Pfam" id="PF08245">
    <property type="entry name" value="Mur_ligase_M"/>
    <property type="match status" value="1"/>
</dbReference>
<dbReference type="eggNOG" id="COG0770">
    <property type="taxonomic scope" value="Bacteria"/>
</dbReference>
<dbReference type="SUPFAM" id="SSF53623">
    <property type="entry name" value="MurD-like peptide ligases, catalytic domain"/>
    <property type="match status" value="1"/>
</dbReference>
<comment type="caution">
    <text evidence="6">The sequence shown here is derived from an EMBL/GenBank/DDBJ whole genome shotgun (WGS) entry which is preliminary data.</text>
</comment>
<feature type="domain" description="Mur ligase C-terminal" evidence="4">
    <location>
        <begin position="523"/>
        <end position="637"/>
    </location>
</feature>
<dbReference type="OrthoDB" id="9801978at2"/>
<keyword evidence="1" id="KW-0436">Ligase</keyword>
<feature type="domain" description="Mur ligase central" evidence="5">
    <location>
        <begin position="299"/>
        <end position="490"/>
    </location>
</feature>
<evidence type="ECO:0000313" key="7">
    <source>
        <dbReference type="Proteomes" id="UP000013782"/>
    </source>
</evidence>
<evidence type="ECO:0000256" key="2">
    <source>
        <dbReference type="ARBA" id="ARBA00022741"/>
    </source>
</evidence>
<dbReference type="SUPFAM" id="SSF53244">
    <property type="entry name" value="MurD-like peptide ligases, peptide-binding domain"/>
    <property type="match status" value="1"/>
</dbReference>
<dbReference type="PANTHER" id="PTHR43024">
    <property type="entry name" value="UDP-N-ACETYLMURAMOYL-TRIPEPTIDE--D-ALANYL-D-ALANINE LIGASE"/>
    <property type="match status" value="1"/>
</dbReference>
<evidence type="ECO:0000256" key="3">
    <source>
        <dbReference type="ARBA" id="ARBA00022840"/>
    </source>
</evidence>
<dbReference type="InterPro" id="IPR036565">
    <property type="entry name" value="Mur-like_cat_sf"/>
</dbReference>
<dbReference type="AlphaFoldDB" id="R2Q2Y6"/>
<keyword evidence="2" id="KW-0547">Nucleotide-binding</keyword>
<evidence type="ECO:0000259" key="4">
    <source>
        <dbReference type="Pfam" id="PF02875"/>
    </source>
</evidence>
<evidence type="ECO:0000259" key="5">
    <source>
        <dbReference type="Pfam" id="PF08245"/>
    </source>
</evidence>
<gene>
    <name evidence="6" type="ORF">UAU_04161</name>
</gene>
<name>R2Q2Y6_9ENTE</name>
<feature type="non-terminal residue" evidence="6">
    <location>
        <position position="1"/>
    </location>
</feature>
<evidence type="ECO:0000256" key="1">
    <source>
        <dbReference type="ARBA" id="ARBA00022598"/>
    </source>
</evidence>
<evidence type="ECO:0000313" key="6">
    <source>
        <dbReference type="EMBL" id="EOH89723.1"/>
    </source>
</evidence>
<dbReference type="Gene3D" id="3.40.1190.10">
    <property type="entry name" value="Mur-like, catalytic domain"/>
    <property type="match status" value="1"/>
</dbReference>
<proteinExistence type="predicted"/>
<dbReference type="EMBL" id="AJAQ01000037">
    <property type="protein sequence ID" value="EOH89723.1"/>
    <property type="molecule type" value="Genomic_DNA"/>
</dbReference>
<dbReference type="Pfam" id="PF02875">
    <property type="entry name" value="Mur_ligase_C"/>
    <property type="match status" value="1"/>
</dbReference>
<dbReference type="InterPro" id="IPR004101">
    <property type="entry name" value="Mur_ligase_C"/>
</dbReference>
<keyword evidence="7" id="KW-1185">Reference proteome</keyword>
<dbReference type="GO" id="GO:0005524">
    <property type="term" value="F:ATP binding"/>
    <property type="evidence" value="ECO:0007669"/>
    <property type="project" value="UniProtKB-KW"/>
</dbReference>
<evidence type="ECO:0008006" key="8">
    <source>
        <dbReference type="Google" id="ProtNLM"/>
    </source>
</evidence>
<dbReference type="HOGENOM" id="CLU_414797_0_0_9"/>
<sequence>TQGRIGEVRLLRDVLNQAVSLNAPDCIVALFEVYGGEKGLLRRINRYWNVSNYSRQIPTGRKKDPQRSNLYDYYKIGSYFLDLKEETLSLLANKDHEINGKVYKAQSSFDGKGEIIASIFWGTNQSDCLIFYKKEDLVTCSLVINGENVTHTSELALNPSNELVESEVKVKDTGTFKECLEANFEGYFLNEAIAENIIIDHTVCDQSSIVRDNWKNVAFIAFSAESYKAMLSKSKRGFHGNELISKYKIEENISVIITDEPIPHLKDKILQFIVPNSFTFAYEYAAYQMETYQGKFCAITGSAGKSSTRLMLAHLLSEAGKSFGNFGNANLHYSTFSLSLEISNQYDFILFEAAVGAMNRLGYGNNAYMWQLDVAIVSSFGSAHAISGIEGNLRVKKHLFHGVKENGYVVLNKDIEAPYLEVFVQKAESLSLNILYSSLTDTTADCYLLEKNVLKDKTEVRVAFRGREISFALSTDSDGQIQNAMNSLLAMDVMGHKVEDHLHLFETYQSFERILRPLELTFDSNKVTVIDDTHNSSVESMINGIEFFADKKTFYKGKKLLVLGEIADLGNDAIMHHQRLIPYINKAQPDHVILYGEPFKELSLEVEQVTICETKEEAAQKVIEESTEDSLVFVKGSHGIGFHDVIEVLKKQAEGSQEVKNG</sequence>
<organism evidence="6 7">
    <name type="scientific">Enterococcus pallens ATCC BAA-351</name>
    <dbReference type="NCBI Taxonomy" id="1158607"/>
    <lineage>
        <taxon>Bacteria</taxon>
        <taxon>Bacillati</taxon>
        <taxon>Bacillota</taxon>
        <taxon>Bacilli</taxon>
        <taxon>Lactobacillales</taxon>
        <taxon>Enterococcaceae</taxon>
        <taxon>Enterococcus</taxon>
    </lineage>
</organism>
<reference evidence="6 7" key="1">
    <citation type="submission" date="2013-02" db="EMBL/GenBank/DDBJ databases">
        <title>The Genome Sequence of Enterococcus pallens BAA-351.</title>
        <authorList>
            <consortium name="The Broad Institute Genome Sequencing Platform"/>
            <consortium name="The Broad Institute Genome Sequencing Center for Infectious Disease"/>
            <person name="Earl A.M."/>
            <person name="Gilmore M.S."/>
            <person name="Lebreton F."/>
            <person name="Walker B."/>
            <person name="Young S.K."/>
            <person name="Zeng Q."/>
            <person name="Gargeya S."/>
            <person name="Fitzgerald M."/>
            <person name="Haas B."/>
            <person name="Abouelleil A."/>
            <person name="Alvarado L."/>
            <person name="Arachchi H.M."/>
            <person name="Berlin A.M."/>
            <person name="Chapman S.B."/>
            <person name="Dewar J."/>
            <person name="Goldberg J."/>
            <person name="Griggs A."/>
            <person name="Gujja S."/>
            <person name="Hansen M."/>
            <person name="Howarth C."/>
            <person name="Imamovic A."/>
            <person name="Larimer J."/>
            <person name="McCowan C."/>
            <person name="Murphy C."/>
            <person name="Neiman D."/>
            <person name="Pearson M."/>
            <person name="Priest M."/>
            <person name="Roberts A."/>
            <person name="Saif S."/>
            <person name="Shea T."/>
            <person name="Sisk P."/>
            <person name="Sykes S."/>
            <person name="Wortman J."/>
            <person name="Nusbaum C."/>
            <person name="Birren B."/>
        </authorList>
    </citation>
    <scope>NUCLEOTIDE SEQUENCE [LARGE SCALE GENOMIC DNA]</scope>
    <source>
        <strain evidence="6 7">ATCC BAA-351</strain>
    </source>
</reference>
<protein>
    <recommendedName>
        <fullName evidence="8">Mur ligase central domain-containing protein</fullName>
    </recommendedName>
</protein>
<dbReference type="GO" id="GO:0016881">
    <property type="term" value="F:acid-amino acid ligase activity"/>
    <property type="evidence" value="ECO:0007669"/>
    <property type="project" value="InterPro"/>
</dbReference>
<dbReference type="Proteomes" id="UP000013782">
    <property type="component" value="Unassembled WGS sequence"/>
</dbReference>
<dbReference type="Gene3D" id="3.90.190.20">
    <property type="entry name" value="Mur ligase, C-terminal domain"/>
    <property type="match status" value="1"/>
</dbReference>
<dbReference type="InterPro" id="IPR036615">
    <property type="entry name" value="Mur_ligase_C_dom_sf"/>
</dbReference>
<keyword evidence="3" id="KW-0067">ATP-binding</keyword>
<dbReference type="InterPro" id="IPR013221">
    <property type="entry name" value="Mur_ligase_cen"/>
</dbReference>
<accession>R2Q2Y6</accession>
<dbReference type="InterPro" id="IPR051046">
    <property type="entry name" value="MurCDEF_CellWall_CoF430Synth"/>
</dbReference>
<dbReference type="STRING" id="160454.RV10_GL004710"/>
<dbReference type="PANTHER" id="PTHR43024:SF1">
    <property type="entry name" value="UDP-N-ACETYLMURAMOYL-TRIPEPTIDE--D-ALANYL-D-ALANINE LIGASE"/>
    <property type="match status" value="1"/>
</dbReference>
<dbReference type="PATRIC" id="fig|1158607.3.peg.4141"/>